<feature type="transmembrane region" description="Helical" evidence="10">
    <location>
        <begin position="493"/>
        <end position="515"/>
    </location>
</feature>
<name>M9M547_PSEA3</name>
<feature type="transmembrane region" description="Helical" evidence="10">
    <location>
        <begin position="448"/>
        <end position="473"/>
    </location>
</feature>
<evidence type="ECO:0000256" key="3">
    <source>
        <dbReference type="ARBA" id="ARBA00022448"/>
    </source>
</evidence>
<evidence type="ECO:0000256" key="4">
    <source>
        <dbReference type="ARBA" id="ARBA00022692"/>
    </source>
</evidence>
<evidence type="ECO:0000256" key="8">
    <source>
        <dbReference type="ARBA" id="ARBA00023136"/>
    </source>
</evidence>
<evidence type="ECO:0000313" key="11">
    <source>
        <dbReference type="EMBL" id="GAC75610.1"/>
    </source>
</evidence>
<dbReference type="GO" id="GO:0035673">
    <property type="term" value="F:oligopeptide transmembrane transporter activity"/>
    <property type="evidence" value="ECO:0007669"/>
    <property type="project" value="InterPro"/>
</dbReference>
<keyword evidence="5" id="KW-0571">Peptide transport</keyword>
<proteinExistence type="inferred from homology"/>
<feature type="transmembrane region" description="Helical" evidence="10">
    <location>
        <begin position="899"/>
        <end position="918"/>
    </location>
</feature>
<keyword evidence="4 10" id="KW-0812">Transmembrane</keyword>
<evidence type="ECO:0000256" key="6">
    <source>
        <dbReference type="ARBA" id="ARBA00022927"/>
    </source>
</evidence>
<feature type="transmembrane region" description="Helical" evidence="10">
    <location>
        <begin position="630"/>
        <end position="653"/>
    </location>
</feature>
<feature type="compositionally biased region" description="Low complexity" evidence="9">
    <location>
        <begin position="1"/>
        <end position="23"/>
    </location>
</feature>
<gene>
    <name evidence="11" type="ORF">PANT_16c00068</name>
</gene>
<evidence type="ECO:0000256" key="7">
    <source>
        <dbReference type="ARBA" id="ARBA00022989"/>
    </source>
</evidence>
<feature type="region of interest" description="Disordered" evidence="9">
    <location>
        <begin position="211"/>
        <end position="249"/>
    </location>
</feature>
<feature type="region of interest" description="Disordered" evidence="9">
    <location>
        <begin position="175"/>
        <end position="195"/>
    </location>
</feature>
<dbReference type="InterPro" id="IPR004648">
    <property type="entry name" value="Oligpept_transpt"/>
</dbReference>
<evidence type="ECO:0000313" key="12">
    <source>
        <dbReference type="Proteomes" id="UP000011976"/>
    </source>
</evidence>
<feature type="compositionally biased region" description="Low complexity" evidence="9">
    <location>
        <begin position="125"/>
        <end position="135"/>
    </location>
</feature>
<feature type="compositionally biased region" description="Polar residues" evidence="9">
    <location>
        <begin position="87"/>
        <end position="104"/>
    </location>
</feature>
<dbReference type="GO" id="GO:0015031">
    <property type="term" value="P:protein transport"/>
    <property type="evidence" value="ECO:0007669"/>
    <property type="project" value="UniProtKB-KW"/>
</dbReference>
<keyword evidence="6" id="KW-0653">Protein transport</keyword>
<evidence type="ECO:0000256" key="2">
    <source>
        <dbReference type="ARBA" id="ARBA00008807"/>
    </source>
</evidence>
<evidence type="ECO:0000256" key="10">
    <source>
        <dbReference type="SAM" id="Phobius"/>
    </source>
</evidence>
<feature type="transmembrane region" description="Helical" evidence="10">
    <location>
        <begin position="527"/>
        <end position="546"/>
    </location>
</feature>
<protein>
    <submittedName>
        <fullName evidence="11">Sexual differentiation process protein ISP4</fullName>
    </submittedName>
</protein>
<dbReference type="NCBIfam" id="TIGR00728">
    <property type="entry name" value="OPT_sfam"/>
    <property type="match status" value="1"/>
</dbReference>
<dbReference type="GO" id="GO:0016020">
    <property type="term" value="C:membrane"/>
    <property type="evidence" value="ECO:0007669"/>
    <property type="project" value="UniProtKB-SubCell"/>
</dbReference>
<comment type="subcellular location">
    <subcellularLocation>
        <location evidence="1">Membrane</location>
        <topology evidence="1">Multi-pass membrane protein</topology>
    </subcellularLocation>
</comment>
<evidence type="ECO:0000256" key="9">
    <source>
        <dbReference type="SAM" id="MobiDB-lite"/>
    </source>
</evidence>
<dbReference type="NCBIfam" id="TIGR00727">
    <property type="entry name" value="ISP4_OPT"/>
    <property type="match status" value="1"/>
</dbReference>
<feature type="region of interest" description="Disordered" evidence="9">
    <location>
        <begin position="263"/>
        <end position="293"/>
    </location>
</feature>
<keyword evidence="7 10" id="KW-1133">Transmembrane helix</keyword>
<evidence type="ECO:0000256" key="5">
    <source>
        <dbReference type="ARBA" id="ARBA00022856"/>
    </source>
</evidence>
<comment type="similarity">
    <text evidence="2">Belongs to the oligopeptide OPT transporter family.</text>
</comment>
<feature type="transmembrane region" description="Helical" evidence="10">
    <location>
        <begin position="817"/>
        <end position="839"/>
    </location>
</feature>
<feature type="transmembrane region" description="Helical" evidence="10">
    <location>
        <begin position="665"/>
        <end position="684"/>
    </location>
</feature>
<feature type="transmembrane region" description="Helical" evidence="10">
    <location>
        <begin position="418"/>
        <end position="436"/>
    </location>
</feature>
<dbReference type="Pfam" id="PF03169">
    <property type="entry name" value="OPT"/>
    <property type="match status" value="1"/>
</dbReference>
<reference evidence="12" key="1">
    <citation type="journal article" date="2013" name="Genome Announc.">
        <title>Genome sequence of the basidiomycetous yeast Pseudozyma antarctica T-34, a producer of the glycolipid biosurfactants mannosylerythritol lipids.</title>
        <authorList>
            <person name="Morita T."/>
            <person name="Koike H."/>
            <person name="Koyama Y."/>
            <person name="Hagiwara H."/>
            <person name="Ito E."/>
            <person name="Fukuoka T."/>
            <person name="Imura T."/>
            <person name="Machida M."/>
            <person name="Kitamoto D."/>
        </authorList>
    </citation>
    <scope>NUCLEOTIDE SEQUENCE [LARGE SCALE GENOMIC DNA]</scope>
    <source>
        <strain evidence="12">T-34</strain>
    </source>
</reference>
<sequence>MNPSSGRPTTGRPTTGRPMTGRPGTRGGTAAGRPPTQGQGAYPQQQQQQQHDPYIQEEWDEEDDYESDDDGDVFAFVPPDLGPAPELQQNPLDPSIDNQNRQHISPTHHHALAPASTSPPPPAASVPSAAAADATDQNETYYFDEATGAVYDSQGRLVDVSAQNLAIGASHSGAAAAHPGLHDLQHDSNARDSPASELTINDLAAAAAAHRNGLPADASQSLKPRASTDNRSYDSTSTYSRDPGAQPLNHARSYAAFPSMDALPEVDSQPTSRSGNSDMRAALPHGTRDIGTTASGAISLDHAMPAQGKRQSAQIDAYPDSLPELRRSPESDLKFPLDAADYTYEDAYKDEFHMVNYNDLGQGHGLVHPALESAHVGSRGVRMVELEMEMEEDSPYPEVRASVSNIDDTEMPVNTIRMWFISFFLTIIAAGANMFFSMRYPAPTFTNTIVLLIAYPIGKLLAAIMPIRVWTLPRWLGGKDFSLNPGIYNIKEHALTSIMASIAINTAYSISVIIVQDHERYYGQPRPFGFDVLFVLSCQTVGFGLAGMCRRFLVWPASMIWPQNLVQATILNTLHAEEDGADGSMTRFRFFSIVSIAAFVFYFVPGYLFTALSFFNWVCWIWPTNMPVNVVFGTASGLGLSVLTFDWTQIIYIGSPLVTPWWAECNIFAGFVGLVWIVAPLMYFKNVWYQAYLPFNSGASWDRFGMPYNISRVIPNGVDLDKDAYEAYSPLYLSTTLSLVYTTGFAMLTSVLTHTVLYHGKALKKGIMRVRTEEDDVHAKFMRHYPEAPDWWYACMFLAALVFGVIMIEVYDTGLPIWALLVAIAIPAIYILPTGFVFAMTGQAIGTNLIGELIVGYLLPGKPLPNMIFKAYALQGLLGGLQFVQDLKLGHYMKIPPRLTFMAQLTGVLVACFVQLGVKQWMFANIKGICSPDQPDSFTCPHIRVFYTASLVWGAIGPARMFGNDSIYRPMYWAMLVGALIPIPFWLAARRYPRSWIRYISWPVIFAGVSFIPPASGINYSSWFAVGFIFQYLVRKYNFRWWSKYNFVLAAAMDSGTIISTIVVFFALALPKNGSLTINWWGNEVVAKTFDWAGYSYLTPPEQGFGSTPKF</sequence>
<feature type="transmembrane region" description="Helical" evidence="10">
    <location>
        <begin position="791"/>
        <end position="811"/>
    </location>
</feature>
<dbReference type="PANTHER" id="PTHR22601">
    <property type="entry name" value="ISP4 LIKE PROTEIN"/>
    <property type="match status" value="1"/>
</dbReference>
<feature type="transmembrane region" description="Helical" evidence="10">
    <location>
        <begin position="588"/>
        <end position="610"/>
    </location>
</feature>
<feature type="compositionally biased region" description="Basic and acidic residues" evidence="9">
    <location>
        <begin position="180"/>
        <end position="190"/>
    </location>
</feature>
<organism evidence="11 12">
    <name type="scientific">Pseudozyma antarctica (strain T-34)</name>
    <name type="common">Yeast</name>
    <name type="synonym">Candida antarctica</name>
    <dbReference type="NCBI Taxonomy" id="1151754"/>
    <lineage>
        <taxon>Eukaryota</taxon>
        <taxon>Fungi</taxon>
        <taxon>Dikarya</taxon>
        <taxon>Basidiomycota</taxon>
        <taxon>Ustilaginomycotina</taxon>
        <taxon>Ustilaginomycetes</taxon>
        <taxon>Ustilaginales</taxon>
        <taxon>Ustilaginaceae</taxon>
        <taxon>Moesziomyces</taxon>
    </lineage>
</organism>
<dbReference type="AlphaFoldDB" id="M9M547"/>
<feature type="region of interest" description="Disordered" evidence="9">
    <location>
        <begin position="1"/>
        <end position="137"/>
    </location>
</feature>
<dbReference type="InterPro" id="IPR004813">
    <property type="entry name" value="OPT"/>
</dbReference>
<dbReference type="OrthoDB" id="9986677at2759"/>
<feature type="compositionally biased region" description="Acidic residues" evidence="9">
    <location>
        <begin position="55"/>
        <end position="72"/>
    </location>
</feature>
<evidence type="ECO:0000256" key="1">
    <source>
        <dbReference type="ARBA" id="ARBA00004141"/>
    </source>
</evidence>
<feature type="transmembrane region" description="Helical" evidence="10">
    <location>
        <begin position="1046"/>
        <end position="1070"/>
    </location>
</feature>
<dbReference type="Proteomes" id="UP000011976">
    <property type="component" value="Unassembled WGS sequence"/>
</dbReference>
<feature type="transmembrane region" description="Helical" evidence="10">
    <location>
        <begin position="739"/>
        <end position="759"/>
    </location>
</feature>
<feature type="compositionally biased region" description="Polar residues" evidence="9">
    <location>
        <begin position="268"/>
        <end position="277"/>
    </location>
</feature>
<keyword evidence="3" id="KW-0813">Transport</keyword>
<accession>M9M547</accession>
<dbReference type="EMBL" id="DF196782">
    <property type="protein sequence ID" value="GAC75610.1"/>
    <property type="molecule type" value="Genomic_DNA"/>
</dbReference>
<keyword evidence="8 10" id="KW-0472">Membrane</keyword>
<feature type="transmembrane region" description="Helical" evidence="10">
    <location>
        <begin position="971"/>
        <end position="989"/>
    </location>
</feature>